<feature type="transmembrane region" description="Helical" evidence="2">
    <location>
        <begin position="154"/>
        <end position="175"/>
    </location>
</feature>
<sequence length="496" mass="54669">MTSSETGTPPLAEVGGGPWGQSSRTTANRSPVTRPSSPGLLLDQIQGTPQAKIIPSIEPASPDSSASHNPEASDRQVTDPSEAAEEQLQVLQHDSVRTANDAHESNTPTGPSTTLRRRHTQQTPSSQERHDRADGGSNNPSIASKAWAFFVQKLVPVSAVLGLILVFAFGIGAWVGMNYANSYSKKQYDIALFGACHDYEDIRKTEFCEKVINAGIAPSALVKRQENAPTEEPAYVARFLNSIFAVGKLLFQALFEAGSRTFAEPARRLQERPMYFVFWTLPMSTQNCRDCLLDSHSLGYVVLESWRTILFLGWQTILFGCSRFCLLACILHMVEWVPHPLYHSSLLRDILAASAVSVLLFDAFYISFSLAWARWATALASLLSFCFAATAAWARELANIASIPPMLTAAGMIWLMIVFIPCWIIHAARVGVLCLCSFGTFALWRGWEVNKWNVVKSLRRWGGWGLAGMVLVLLGALLDFFHPNIITSSFYGAWCS</sequence>
<dbReference type="Proteomes" id="UP001610444">
    <property type="component" value="Unassembled WGS sequence"/>
</dbReference>
<keyword evidence="2" id="KW-0812">Transmembrane</keyword>
<evidence type="ECO:0000313" key="4">
    <source>
        <dbReference type="Proteomes" id="UP001610444"/>
    </source>
</evidence>
<dbReference type="GeneID" id="98155881"/>
<comment type="caution">
    <text evidence="3">The sequence shown here is derived from an EMBL/GenBank/DDBJ whole genome shotgun (WGS) entry which is preliminary data.</text>
</comment>
<name>A0ABR4K5P5_9EURO</name>
<proteinExistence type="predicted"/>
<evidence type="ECO:0000256" key="1">
    <source>
        <dbReference type="SAM" id="MobiDB-lite"/>
    </source>
</evidence>
<dbReference type="RefSeq" id="XP_070897187.1">
    <property type="nucleotide sequence ID" value="XM_071040717.1"/>
</dbReference>
<evidence type="ECO:0000313" key="3">
    <source>
        <dbReference type="EMBL" id="KAL2846493.1"/>
    </source>
</evidence>
<feature type="compositionally biased region" description="Basic and acidic residues" evidence="1">
    <location>
        <begin position="94"/>
        <end position="104"/>
    </location>
</feature>
<evidence type="ECO:0000256" key="2">
    <source>
        <dbReference type="SAM" id="Phobius"/>
    </source>
</evidence>
<feature type="transmembrane region" description="Helical" evidence="2">
    <location>
        <begin position="461"/>
        <end position="481"/>
    </location>
</feature>
<protein>
    <submittedName>
        <fullName evidence="3">Uncharacterized protein</fullName>
    </submittedName>
</protein>
<feature type="compositionally biased region" description="Polar residues" evidence="1">
    <location>
        <begin position="105"/>
        <end position="114"/>
    </location>
</feature>
<reference evidence="3 4" key="1">
    <citation type="submission" date="2024-07" db="EMBL/GenBank/DDBJ databases">
        <title>Section-level genome sequencing and comparative genomics of Aspergillus sections Usti and Cavernicolus.</title>
        <authorList>
            <consortium name="Lawrence Berkeley National Laboratory"/>
            <person name="Nybo J.L."/>
            <person name="Vesth T.C."/>
            <person name="Theobald S."/>
            <person name="Frisvad J.C."/>
            <person name="Larsen T.O."/>
            <person name="Kjaerboelling I."/>
            <person name="Rothschild-Mancinelli K."/>
            <person name="Lyhne E.K."/>
            <person name="Kogle M.E."/>
            <person name="Barry K."/>
            <person name="Clum A."/>
            <person name="Na H."/>
            <person name="Ledsgaard L."/>
            <person name="Lin J."/>
            <person name="Lipzen A."/>
            <person name="Kuo A."/>
            <person name="Riley R."/>
            <person name="Mondo S."/>
            <person name="LaButti K."/>
            <person name="Haridas S."/>
            <person name="Pangalinan J."/>
            <person name="Salamov A.A."/>
            <person name="Simmons B.A."/>
            <person name="Magnuson J.K."/>
            <person name="Chen J."/>
            <person name="Drula E."/>
            <person name="Henrissat B."/>
            <person name="Wiebenga A."/>
            <person name="Lubbers R.J."/>
            <person name="Gomes A.C."/>
            <person name="Macurrencykelacurrency M.R."/>
            <person name="Stajich J."/>
            <person name="Grigoriev I.V."/>
            <person name="Mortensen U.H."/>
            <person name="De vries R.P."/>
            <person name="Baker S.E."/>
            <person name="Andersen M.R."/>
        </authorList>
    </citation>
    <scope>NUCLEOTIDE SEQUENCE [LARGE SCALE GENOMIC DNA]</scope>
    <source>
        <strain evidence="3 4">CBS 756.74</strain>
    </source>
</reference>
<dbReference type="EMBL" id="JBFXLR010000032">
    <property type="protein sequence ID" value="KAL2846493.1"/>
    <property type="molecule type" value="Genomic_DNA"/>
</dbReference>
<keyword evidence="2" id="KW-1133">Transmembrane helix</keyword>
<feature type="transmembrane region" description="Helical" evidence="2">
    <location>
        <begin position="372"/>
        <end position="393"/>
    </location>
</feature>
<feature type="transmembrane region" description="Helical" evidence="2">
    <location>
        <begin position="309"/>
        <end position="334"/>
    </location>
</feature>
<feature type="transmembrane region" description="Helical" evidence="2">
    <location>
        <begin position="413"/>
        <end position="441"/>
    </location>
</feature>
<keyword evidence="2" id="KW-0472">Membrane</keyword>
<gene>
    <name evidence="3" type="ORF">BJX68DRAFT_240676</name>
</gene>
<feature type="region of interest" description="Disordered" evidence="1">
    <location>
        <begin position="1"/>
        <end position="138"/>
    </location>
</feature>
<keyword evidence="4" id="KW-1185">Reference proteome</keyword>
<accession>A0ABR4K5P5</accession>
<feature type="compositionally biased region" description="Polar residues" evidence="1">
    <location>
        <begin position="20"/>
        <end position="36"/>
    </location>
</feature>
<feature type="transmembrane region" description="Helical" evidence="2">
    <location>
        <begin position="346"/>
        <end position="366"/>
    </location>
</feature>
<organism evidence="3 4">
    <name type="scientific">Aspergillus pseudodeflectus</name>
    <dbReference type="NCBI Taxonomy" id="176178"/>
    <lineage>
        <taxon>Eukaryota</taxon>
        <taxon>Fungi</taxon>
        <taxon>Dikarya</taxon>
        <taxon>Ascomycota</taxon>
        <taxon>Pezizomycotina</taxon>
        <taxon>Eurotiomycetes</taxon>
        <taxon>Eurotiomycetidae</taxon>
        <taxon>Eurotiales</taxon>
        <taxon>Aspergillaceae</taxon>
        <taxon>Aspergillus</taxon>
        <taxon>Aspergillus subgen. Nidulantes</taxon>
    </lineage>
</organism>